<protein>
    <submittedName>
        <fullName evidence="1">Uncharacterized protein</fullName>
    </submittedName>
</protein>
<accession>A0AAD6LZ09</accession>
<reference evidence="1" key="1">
    <citation type="journal article" date="2023" name="Mol. Ecol. Resour.">
        <title>Chromosome-level genome assembly of a triploid poplar Populus alba 'Berolinensis'.</title>
        <authorList>
            <person name="Chen S."/>
            <person name="Yu Y."/>
            <person name="Wang X."/>
            <person name="Wang S."/>
            <person name="Zhang T."/>
            <person name="Zhou Y."/>
            <person name="He R."/>
            <person name="Meng N."/>
            <person name="Wang Y."/>
            <person name="Liu W."/>
            <person name="Liu Z."/>
            <person name="Liu J."/>
            <person name="Guo Q."/>
            <person name="Huang H."/>
            <person name="Sederoff R.R."/>
            <person name="Wang G."/>
            <person name="Qu G."/>
            <person name="Chen S."/>
        </authorList>
    </citation>
    <scope>NUCLEOTIDE SEQUENCE</scope>
    <source>
        <strain evidence="1">SC-2020</strain>
    </source>
</reference>
<dbReference type="EMBL" id="JAQIZT010000013">
    <property type="protein sequence ID" value="KAJ6975855.1"/>
    <property type="molecule type" value="Genomic_DNA"/>
</dbReference>
<sequence length="178" mass="19690">MTSFPLHPPVGCEQRCYLQNTQKRNKPVCFSFVFRSAIPLFRICFFSFCFTFSSVLGGQRNVKGAAGGRASVVSVQLLVAGSGLGENEGLRAARWRSRWLREGSVRAGENSDEEESRTVMSGCCRVRSEMRGAATGLCRVELETVRRKWKASVLRAGPGRVRAKTGVAALVREIKRKT</sequence>
<evidence type="ECO:0000313" key="1">
    <source>
        <dbReference type="EMBL" id="KAJ6975855.1"/>
    </source>
</evidence>
<dbReference type="Proteomes" id="UP001164929">
    <property type="component" value="Chromosome 13"/>
</dbReference>
<proteinExistence type="predicted"/>
<evidence type="ECO:0000313" key="2">
    <source>
        <dbReference type="Proteomes" id="UP001164929"/>
    </source>
</evidence>
<keyword evidence="2" id="KW-1185">Reference proteome</keyword>
<gene>
    <name evidence="1" type="ORF">NC653_031627</name>
</gene>
<dbReference type="AlphaFoldDB" id="A0AAD6LZ09"/>
<comment type="caution">
    <text evidence="1">The sequence shown here is derived from an EMBL/GenBank/DDBJ whole genome shotgun (WGS) entry which is preliminary data.</text>
</comment>
<name>A0AAD6LZ09_9ROSI</name>
<organism evidence="1 2">
    <name type="scientific">Populus alba x Populus x berolinensis</name>
    <dbReference type="NCBI Taxonomy" id="444605"/>
    <lineage>
        <taxon>Eukaryota</taxon>
        <taxon>Viridiplantae</taxon>
        <taxon>Streptophyta</taxon>
        <taxon>Embryophyta</taxon>
        <taxon>Tracheophyta</taxon>
        <taxon>Spermatophyta</taxon>
        <taxon>Magnoliopsida</taxon>
        <taxon>eudicotyledons</taxon>
        <taxon>Gunneridae</taxon>
        <taxon>Pentapetalae</taxon>
        <taxon>rosids</taxon>
        <taxon>fabids</taxon>
        <taxon>Malpighiales</taxon>
        <taxon>Salicaceae</taxon>
        <taxon>Saliceae</taxon>
        <taxon>Populus</taxon>
    </lineage>
</organism>